<dbReference type="PROSITE" id="PS51352">
    <property type="entry name" value="THIOREDOXIN_2"/>
    <property type="match status" value="1"/>
</dbReference>
<name>A0A1L7LHL0_9STRE</name>
<dbReference type="EMBL" id="AP014612">
    <property type="protein sequence ID" value="BAQ23610.1"/>
    <property type="molecule type" value="Genomic_DNA"/>
</dbReference>
<dbReference type="KEGG" id="strg:SRT_03490"/>
<dbReference type="Pfam" id="PF20207">
    <property type="entry name" value="DUF6568"/>
    <property type="match status" value="1"/>
</dbReference>
<evidence type="ECO:0000313" key="2">
    <source>
        <dbReference type="EMBL" id="BAQ23610.1"/>
    </source>
</evidence>
<organism evidence="2 3">
    <name type="scientific">Streptococcus troglodytae</name>
    <dbReference type="NCBI Taxonomy" id="1111760"/>
    <lineage>
        <taxon>Bacteria</taxon>
        <taxon>Bacillati</taxon>
        <taxon>Bacillota</taxon>
        <taxon>Bacilli</taxon>
        <taxon>Lactobacillales</taxon>
        <taxon>Streptococcaceae</taxon>
        <taxon>Streptococcus</taxon>
    </lineage>
</organism>
<dbReference type="Proteomes" id="UP000217758">
    <property type="component" value="Chromosome"/>
</dbReference>
<feature type="domain" description="Thioredoxin" evidence="1">
    <location>
        <begin position="2"/>
        <end position="115"/>
    </location>
</feature>
<evidence type="ECO:0000313" key="3">
    <source>
        <dbReference type="Proteomes" id="UP000217758"/>
    </source>
</evidence>
<protein>
    <submittedName>
        <fullName evidence="2">Bacteriocin transport accessory protein, Bta</fullName>
    </submittedName>
</protein>
<accession>A0A1L7LHL0</accession>
<sequence length="115" mass="12576">MSHFAEAVRHFNALTAQEAQEKIDSGEKLVLFIGRSSCPYCQRFAPELSQVAADTGQTIAFLNSENQDDLTAVQTFREKYHVQTVPGLLVAQAGQVKVVCDSSLSQEAIADFIAQ</sequence>
<dbReference type="Gene3D" id="3.40.30.10">
    <property type="entry name" value="Glutaredoxin"/>
    <property type="match status" value="1"/>
</dbReference>
<dbReference type="CDD" id="cd02947">
    <property type="entry name" value="TRX_family"/>
    <property type="match status" value="1"/>
</dbReference>
<gene>
    <name evidence="2" type="ORF">SRT_03490</name>
</gene>
<dbReference type="SUPFAM" id="SSF52833">
    <property type="entry name" value="Thioredoxin-like"/>
    <property type="match status" value="1"/>
</dbReference>
<dbReference type="AlphaFoldDB" id="A0A1L7LHL0"/>
<reference evidence="2 3" key="1">
    <citation type="journal article" date="2016" name="Microbiol. Immunol.">
        <title>Complete genome sequence of Streptococcus troglodytae TKU31 isolated from the oral cavity of a chimpanzee (Pan troglodytes).</title>
        <authorList>
            <person name="Okamoto M."/>
            <person name="Naito M."/>
            <person name="Miyanohara M."/>
            <person name="Imai S."/>
            <person name="Nomura Y."/>
            <person name="Saito W."/>
            <person name="Momoi Y."/>
            <person name="Takada K."/>
            <person name="Miyabe-Nishiwaki T."/>
            <person name="Tomonaga M."/>
            <person name="Hanada N."/>
        </authorList>
    </citation>
    <scope>NUCLEOTIDE SEQUENCE [LARGE SCALE GENOMIC DNA]</scope>
    <source>
        <strain evidence="3">TKU 31</strain>
    </source>
</reference>
<dbReference type="RefSeq" id="WP_128832853.1">
    <property type="nucleotide sequence ID" value="NZ_AP014612.1"/>
</dbReference>
<keyword evidence="3" id="KW-1185">Reference proteome</keyword>
<evidence type="ECO:0000259" key="1">
    <source>
        <dbReference type="PROSITE" id="PS51352"/>
    </source>
</evidence>
<dbReference type="InterPro" id="IPR013766">
    <property type="entry name" value="Thioredoxin_domain"/>
</dbReference>
<proteinExistence type="predicted"/>
<dbReference type="InterPro" id="IPR036249">
    <property type="entry name" value="Thioredoxin-like_sf"/>
</dbReference>
<dbReference type="InterPro" id="IPR046698">
    <property type="entry name" value="PedC-like"/>
</dbReference>